<organism evidence="8 9">
    <name type="scientific">Jonquetella anthropi DSM 22815</name>
    <dbReference type="NCBI Taxonomy" id="885272"/>
    <lineage>
        <taxon>Bacteria</taxon>
        <taxon>Thermotogati</taxon>
        <taxon>Synergistota</taxon>
        <taxon>Synergistia</taxon>
        <taxon>Synergistales</taxon>
        <taxon>Dethiosulfovibrionaceae</taxon>
        <taxon>Jonquetella</taxon>
    </lineage>
</organism>
<dbReference type="OrthoDB" id="9802228at2"/>
<evidence type="ECO:0000256" key="3">
    <source>
        <dbReference type="ARBA" id="ARBA00022679"/>
    </source>
</evidence>
<dbReference type="eggNOG" id="COG0350">
    <property type="taxonomic scope" value="Bacteria"/>
</dbReference>
<dbReference type="GO" id="GO:0032259">
    <property type="term" value="P:methylation"/>
    <property type="evidence" value="ECO:0007669"/>
    <property type="project" value="UniProtKB-KW"/>
</dbReference>
<dbReference type="EMBL" id="CM001376">
    <property type="protein sequence ID" value="EHM13139.1"/>
    <property type="molecule type" value="Genomic_DNA"/>
</dbReference>
<dbReference type="Pfam" id="PF01035">
    <property type="entry name" value="DNA_binding_1"/>
    <property type="match status" value="1"/>
</dbReference>
<evidence type="ECO:0000259" key="7">
    <source>
        <dbReference type="Pfam" id="PF01035"/>
    </source>
</evidence>
<name>H0UKD0_9BACT</name>
<evidence type="ECO:0000256" key="1">
    <source>
        <dbReference type="ARBA" id="ARBA00001286"/>
    </source>
</evidence>
<dbReference type="GO" id="GO:0003908">
    <property type="term" value="F:methylated-DNA-[protein]-cysteine S-methyltransferase activity"/>
    <property type="evidence" value="ECO:0007669"/>
    <property type="project" value="UniProtKB-EC"/>
</dbReference>
<dbReference type="InterPro" id="IPR014048">
    <property type="entry name" value="MethylDNA_cys_MeTrfase_DNA-bd"/>
</dbReference>
<dbReference type="SUPFAM" id="SSF46767">
    <property type="entry name" value="Methylated DNA-protein cysteine methyltransferase, C-terminal domain"/>
    <property type="match status" value="1"/>
</dbReference>
<keyword evidence="2 8" id="KW-0489">Methyltransferase</keyword>
<dbReference type="GO" id="GO:0006281">
    <property type="term" value="P:DNA repair"/>
    <property type="evidence" value="ECO:0007669"/>
    <property type="project" value="UniProtKB-KW"/>
</dbReference>
<dbReference type="STRING" id="885272.JonanDRAFT_0759"/>
<sequence>MTLSIEHCLLAPSGSVVLSSPLGNWWMEWCDRGVLATCATTARENNHFVPDWLSDAWNAVWNGEDVHLTLCTPRPLSPFFSRVYGAIIRLLPEPGATATPQEIVQSCGLSGSVSSVVKALRQNPWPLFLPCHRVVTPSSQAQSGPLERISAQLRSYEQSLRQMSSGIADKFTSAKAWVLQSFFPSKESETPNE</sequence>
<reference evidence="8 9" key="1">
    <citation type="submission" date="2011-11" db="EMBL/GenBank/DDBJ databases">
        <title>The Noncontiguous Finished genome of Jonquetella anthropi DSM 22815.</title>
        <authorList>
            <consortium name="US DOE Joint Genome Institute (JGI-PGF)"/>
            <person name="Lucas S."/>
            <person name="Copeland A."/>
            <person name="Lapidus A."/>
            <person name="Glavina del Rio T."/>
            <person name="Dalin E."/>
            <person name="Tice H."/>
            <person name="Bruce D."/>
            <person name="Goodwin L."/>
            <person name="Pitluck S."/>
            <person name="Peters L."/>
            <person name="Mikhailova N."/>
            <person name="Held B."/>
            <person name="Kyrpides N."/>
            <person name="Mavromatis K."/>
            <person name="Ivanova N."/>
            <person name="Markowitz V."/>
            <person name="Cheng J.-F."/>
            <person name="Hugenholtz P."/>
            <person name="Woyke T."/>
            <person name="Wu D."/>
            <person name="Gronow S."/>
            <person name="Wellnitz S."/>
            <person name="Brambilla E."/>
            <person name="Klenk H.-P."/>
            <person name="Eisen J.A."/>
        </authorList>
    </citation>
    <scope>NUCLEOTIDE SEQUENCE [LARGE SCALE GENOMIC DNA]</scope>
    <source>
        <strain evidence="8 9">DSM 22815</strain>
    </source>
</reference>
<accession>H0UKD0</accession>
<feature type="domain" description="Methylated-DNA-[protein]-cysteine S-methyltransferase DNA binding" evidence="7">
    <location>
        <begin position="79"/>
        <end position="140"/>
    </location>
</feature>
<dbReference type="InterPro" id="IPR001497">
    <property type="entry name" value="MethylDNA_cys_MeTrfase_AS"/>
</dbReference>
<dbReference type="Gene3D" id="1.10.10.10">
    <property type="entry name" value="Winged helix-like DNA-binding domain superfamily/Winged helix DNA-binding domain"/>
    <property type="match status" value="1"/>
</dbReference>
<dbReference type="PROSITE" id="PS00374">
    <property type="entry name" value="MGMT"/>
    <property type="match status" value="1"/>
</dbReference>
<evidence type="ECO:0000256" key="4">
    <source>
        <dbReference type="ARBA" id="ARBA00022763"/>
    </source>
</evidence>
<gene>
    <name evidence="8" type="ORF">JonanDRAFT_0759</name>
</gene>
<keyword evidence="9" id="KW-1185">Reference proteome</keyword>
<keyword evidence="5" id="KW-0234">DNA repair</keyword>
<keyword evidence="3 8" id="KW-0808">Transferase</keyword>
<evidence type="ECO:0000256" key="6">
    <source>
        <dbReference type="ARBA" id="ARBA00049348"/>
    </source>
</evidence>
<dbReference type="AlphaFoldDB" id="H0UKD0"/>
<dbReference type="Proteomes" id="UP000003806">
    <property type="component" value="Chromosome"/>
</dbReference>
<comment type="catalytic activity">
    <reaction evidence="1">
        <text>a 4-O-methyl-thymidine in DNA + L-cysteinyl-[protein] = a thymidine in DNA + S-methyl-L-cysteinyl-[protein]</text>
        <dbReference type="Rhea" id="RHEA:53428"/>
        <dbReference type="Rhea" id="RHEA-COMP:10131"/>
        <dbReference type="Rhea" id="RHEA-COMP:10132"/>
        <dbReference type="Rhea" id="RHEA-COMP:13555"/>
        <dbReference type="Rhea" id="RHEA-COMP:13556"/>
        <dbReference type="ChEBI" id="CHEBI:29950"/>
        <dbReference type="ChEBI" id="CHEBI:82612"/>
        <dbReference type="ChEBI" id="CHEBI:137386"/>
        <dbReference type="ChEBI" id="CHEBI:137387"/>
        <dbReference type="EC" id="2.1.1.63"/>
    </reaction>
</comment>
<keyword evidence="4" id="KW-0227">DNA damage</keyword>
<dbReference type="InterPro" id="IPR036217">
    <property type="entry name" value="MethylDNA_cys_MeTrfase_DNAb"/>
</dbReference>
<protein>
    <submittedName>
        <fullName evidence="8">Methylated DNA-protein cysteine methyltransferase</fullName>
    </submittedName>
</protein>
<dbReference type="CDD" id="cd06445">
    <property type="entry name" value="ATase"/>
    <property type="match status" value="1"/>
</dbReference>
<dbReference type="InterPro" id="IPR036388">
    <property type="entry name" value="WH-like_DNA-bd_sf"/>
</dbReference>
<evidence type="ECO:0000313" key="8">
    <source>
        <dbReference type="EMBL" id="EHM13139.1"/>
    </source>
</evidence>
<proteinExistence type="predicted"/>
<dbReference type="RefSeq" id="WP_008522829.1">
    <property type="nucleotide sequence ID" value="NZ_CM001376.1"/>
</dbReference>
<evidence type="ECO:0000256" key="2">
    <source>
        <dbReference type="ARBA" id="ARBA00022603"/>
    </source>
</evidence>
<comment type="catalytic activity">
    <reaction evidence="6">
        <text>a 6-O-methyl-2'-deoxyguanosine in DNA + L-cysteinyl-[protein] = S-methyl-L-cysteinyl-[protein] + a 2'-deoxyguanosine in DNA</text>
        <dbReference type="Rhea" id="RHEA:24000"/>
        <dbReference type="Rhea" id="RHEA-COMP:10131"/>
        <dbReference type="Rhea" id="RHEA-COMP:10132"/>
        <dbReference type="Rhea" id="RHEA-COMP:11367"/>
        <dbReference type="Rhea" id="RHEA-COMP:11368"/>
        <dbReference type="ChEBI" id="CHEBI:29950"/>
        <dbReference type="ChEBI" id="CHEBI:82612"/>
        <dbReference type="ChEBI" id="CHEBI:85445"/>
        <dbReference type="ChEBI" id="CHEBI:85448"/>
        <dbReference type="EC" id="2.1.1.63"/>
    </reaction>
</comment>
<evidence type="ECO:0000313" key="9">
    <source>
        <dbReference type="Proteomes" id="UP000003806"/>
    </source>
</evidence>
<dbReference type="HOGENOM" id="CLU_1592366_0_0_0"/>
<evidence type="ECO:0000256" key="5">
    <source>
        <dbReference type="ARBA" id="ARBA00023204"/>
    </source>
</evidence>